<dbReference type="Proteomes" id="UP000031518">
    <property type="component" value="Unassembled WGS sequence"/>
</dbReference>
<dbReference type="PANTHER" id="PTHR21058:SF0">
    <property type="entry name" value="6,7-DIMETHYL-8-RIBITYLLUMAZINE SYNTHASE"/>
    <property type="match status" value="1"/>
</dbReference>
<feature type="binding site" evidence="7">
    <location>
        <position position="129"/>
    </location>
    <ligand>
        <name>(2S)-2-hydroxy-3-oxobutyl phosphate</name>
        <dbReference type="ChEBI" id="CHEBI:58830"/>
    </ligand>
</feature>
<evidence type="ECO:0000256" key="5">
    <source>
        <dbReference type="ARBA" id="ARBA00022679"/>
    </source>
</evidence>
<feature type="binding site" evidence="7">
    <location>
        <begin position="58"/>
        <end position="60"/>
    </location>
    <ligand>
        <name>5-amino-6-(D-ribitylamino)uracil</name>
        <dbReference type="ChEBI" id="CHEBI:15934"/>
    </ligand>
</feature>
<evidence type="ECO:0000313" key="9">
    <source>
        <dbReference type="Proteomes" id="UP000031518"/>
    </source>
</evidence>
<dbReference type="Pfam" id="PF00885">
    <property type="entry name" value="DMRL_synthase"/>
    <property type="match status" value="1"/>
</dbReference>
<feature type="binding site" evidence="7">
    <location>
        <position position="24"/>
    </location>
    <ligand>
        <name>5-amino-6-(D-ribitylamino)uracil</name>
        <dbReference type="ChEBI" id="CHEBI:15934"/>
    </ligand>
</feature>
<dbReference type="InterPro" id="IPR034964">
    <property type="entry name" value="LS"/>
</dbReference>
<evidence type="ECO:0000313" key="8">
    <source>
        <dbReference type="EMBL" id="CDM65788.1"/>
    </source>
</evidence>
<evidence type="ECO:0000256" key="1">
    <source>
        <dbReference type="ARBA" id="ARBA00004917"/>
    </source>
</evidence>
<dbReference type="InterPro" id="IPR002180">
    <property type="entry name" value="LS/RS"/>
</dbReference>
<feature type="binding site" evidence="7">
    <location>
        <begin position="87"/>
        <end position="88"/>
    </location>
    <ligand>
        <name>(2S)-2-hydroxy-3-oxobutyl phosphate</name>
        <dbReference type="ChEBI" id="CHEBI:58830"/>
    </ligand>
</feature>
<reference evidence="8 9" key="1">
    <citation type="submission" date="2013-12" db="EMBL/GenBank/DDBJ databases">
        <authorList>
            <person name="Stott M."/>
        </authorList>
    </citation>
    <scope>NUCLEOTIDE SEQUENCE [LARGE SCALE GENOMIC DNA]</scope>
    <source>
        <strain evidence="8 9">K22</strain>
    </source>
</reference>
<dbReference type="GO" id="GO:0005829">
    <property type="term" value="C:cytosol"/>
    <property type="evidence" value="ECO:0007669"/>
    <property type="project" value="TreeGrafter"/>
</dbReference>
<name>A0A0B6WWW5_9BACT</name>
<keyword evidence="9" id="KW-1185">Reference proteome</keyword>
<evidence type="ECO:0000256" key="3">
    <source>
        <dbReference type="ARBA" id="ARBA00012664"/>
    </source>
</evidence>
<proteinExistence type="inferred from homology"/>
<comment type="catalytic activity">
    <reaction evidence="6 7">
        <text>(2S)-2-hydroxy-3-oxobutyl phosphate + 5-amino-6-(D-ribitylamino)uracil = 6,7-dimethyl-8-(1-D-ribityl)lumazine + phosphate + 2 H2O + H(+)</text>
        <dbReference type="Rhea" id="RHEA:26152"/>
        <dbReference type="ChEBI" id="CHEBI:15377"/>
        <dbReference type="ChEBI" id="CHEBI:15378"/>
        <dbReference type="ChEBI" id="CHEBI:15934"/>
        <dbReference type="ChEBI" id="CHEBI:43474"/>
        <dbReference type="ChEBI" id="CHEBI:58201"/>
        <dbReference type="ChEBI" id="CHEBI:58830"/>
        <dbReference type="EC" id="2.5.1.78"/>
    </reaction>
</comment>
<gene>
    <name evidence="7" type="primary">ribH</name>
    <name evidence="8" type="ORF">PYK22_01795</name>
</gene>
<dbReference type="NCBIfam" id="TIGR00114">
    <property type="entry name" value="lumazine-synth"/>
    <property type="match status" value="1"/>
</dbReference>
<dbReference type="UniPathway" id="UPA00275">
    <property type="reaction ID" value="UER00404"/>
</dbReference>
<comment type="function">
    <text evidence="7">Catalyzes the formation of 6,7-dimethyl-8-ribityllumazine by condensation of 5-amino-6-(D-ribitylamino)uracil with 3,4-dihydroxy-2-butanone 4-phosphate. This is the penultimate step in the biosynthesis of riboflavin.</text>
</comment>
<keyword evidence="5 7" id="KW-0808">Transferase</keyword>
<accession>A0A0B6WWW5</accession>
<evidence type="ECO:0000256" key="6">
    <source>
        <dbReference type="ARBA" id="ARBA00048785"/>
    </source>
</evidence>
<dbReference type="PANTHER" id="PTHR21058">
    <property type="entry name" value="6,7-DIMETHYL-8-RIBITYLLUMAZINE SYNTHASE DMRL SYNTHASE LUMAZINE SYNTHASE"/>
    <property type="match status" value="1"/>
</dbReference>
<dbReference type="InterPro" id="IPR036467">
    <property type="entry name" value="LS/RS_sf"/>
</dbReference>
<organism evidence="8 9">
    <name type="scientific">Pyrinomonas methylaliphatogenes</name>
    <dbReference type="NCBI Taxonomy" id="454194"/>
    <lineage>
        <taxon>Bacteria</taxon>
        <taxon>Pseudomonadati</taxon>
        <taxon>Acidobacteriota</taxon>
        <taxon>Blastocatellia</taxon>
        <taxon>Blastocatellales</taxon>
        <taxon>Pyrinomonadaceae</taxon>
        <taxon>Pyrinomonas</taxon>
    </lineage>
</organism>
<feature type="binding site" evidence="7">
    <location>
        <position position="115"/>
    </location>
    <ligand>
        <name>5-amino-6-(D-ribitylamino)uracil</name>
        <dbReference type="ChEBI" id="CHEBI:15934"/>
    </ligand>
</feature>
<keyword evidence="4 7" id="KW-0686">Riboflavin biosynthesis</keyword>
<dbReference type="GO" id="GO:0009231">
    <property type="term" value="P:riboflavin biosynthetic process"/>
    <property type="evidence" value="ECO:0007669"/>
    <property type="project" value="UniProtKB-UniRule"/>
</dbReference>
<evidence type="ECO:0000256" key="7">
    <source>
        <dbReference type="HAMAP-Rule" id="MF_00178"/>
    </source>
</evidence>
<sequence length="157" mass="16787">MQPIVHQGKLNAAGFRFAIISSRWNEPLTMRLVEGALDALIRLGADESAIEHFRVPGSFEIPPLARKLAAAGRFDAVICLGVIIRGETPHFEYVASCAATGIAQAAMETGVPITFGIVTAETVEQAMDRAGLKAGNKGFEAALAAVELVNLYHEIDR</sequence>
<dbReference type="SUPFAM" id="SSF52121">
    <property type="entry name" value="Lumazine synthase"/>
    <property type="match status" value="1"/>
</dbReference>
<dbReference type="EC" id="2.5.1.78" evidence="3 7"/>
<dbReference type="AlphaFoldDB" id="A0A0B6WWW5"/>
<comment type="similarity">
    <text evidence="2 7">Belongs to the DMRL synthase family.</text>
</comment>
<reference evidence="8 9" key="2">
    <citation type="submission" date="2015-01" db="EMBL/GenBank/DDBJ databases">
        <title>Complete genome sequence of Pyrinomonas methylaliphatogenes type strain K22T.</title>
        <authorList>
            <person name="Lee K.C.Y."/>
            <person name="Power J.F."/>
            <person name="Dunfield P.F."/>
            <person name="Morgan X.C."/>
            <person name="Huttenhower C."/>
            <person name="Stott M.B."/>
        </authorList>
    </citation>
    <scope>NUCLEOTIDE SEQUENCE [LARGE SCALE GENOMIC DNA]</scope>
    <source>
        <strain evidence="8 9">K22</strain>
    </source>
</reference>
<dbReference type="GO" id="GO:0009349">
    <property type="term" value="C:riboflavin synthase complex"/>
    <property type="evidence" value="ECO:0007669"/>
    <property type="project" value="UniProtKB-UniRule"/>
</dbReference>
<feature type="binding site" evidence="7">
    <location>
        <begin position="82"/>
        <end position="84"/>
    </location>
    <ligand>
        <name>5-amino-6-(D-ribitylamino)uracil</name>
        <dbReference type="ChEBI" id="CHEBI:15934"/>
    </ligand>
</feature>
<evidence type="ECO:0000256" key="4">
    <source>
        <dbReference type="ARBA" id="ARBA00022619"/>
    </source>
</evidence>
<dbReference type="Gene3D" id="3.40.50.960">
    <property type="entry name" value="Lumazine/riboflavin synthase"/>
    <property type="match status" value="1"/>
</dbReference>
<dbReference type="GO" id="GO:0000906">
    <property type="term" value="F:6,7-dimethyl-8-ribityllumazine synthase activity"/>
    <property type="evidence" value="ECO:0007669"/>
    <property type="project" value="UniProtKB-UniRule"/>
</dbReference>
<dbReference type="CDD" id="cd09209">
    <property type="entry name" value="Lumazine_synthase-I"/>
    <property type="match status" value="1"/>
</dbReference>
<evidence type="ECO:0000256" key="2">
    <source>
        <dbReference type="ARBA" id="ARBA00007424"/>
    </source>
</evidence>
<protein>
    <recommendedName>
        <fullName evidence="3 7">6,7-dimethyl-8-ribityllumazine synthase</fullName>
        <shortName evidence="7">DMRL synthase</shortName>
        <shortName evidence="7">LS</shortName>
        <shortName evidence="7">Lumazine synthase</shortName>
        <ecNumber evidence="3 7">2.5.1.78</ecNumber>
    </recommendedName>
</protein>
<dbReference type="EMBL" id="CBXV010000006">
    <property type="protein sequence ID" value="CDM65788.1"/>
    <property type="molecule type" value="Genomic_DNA"/>
</dbReference>
<dbReference type="STRING" id="454194.PYK22_01795"/>
<feature type="active site" description="Proton donor" evidence="7">
    <location>
        <position position="90"/>
    </location>
</feature>
<comment type="pathway">
    <text evidence="1 7">Cofactor biosynthesis; riboflavin biosynthesis; riboflavin from 2-hydroxy-3-oxobutyl phosphate and 5-amino-6-(D-ribitylamino)uracil: step 1/2.</text>
</comment>
<dbReference type="HAMAP" id="MF_00178">
    <property type="entry name" value="Lumazine_synth"/>
    <property type="match status" value="1"/>
</dbReference>